<evidence type="ECO:0000313" key="1">
    <source>
        <dbReference type="EMBL" id="GMT24888.1"/>
    </source>
</evidence>
<sequence>PSSLPSLFPSSFSSMAQFFDSPPKFALVTGVSDKLTPDGRQQIGQAVAEVLAKENYIVFVVCDAAVVLADTVKTMREYSPRKGILEGPKYPKFGGQLVDMNDVDSVRRIIRSITAYEYDLVIFNLHFDPDQSTFPNEPLSMAFKVNILNHWLIASAVKEKGNPRFVILPSVPKGLSTPLTLWGPTESLPLNRDAIDEFFRATRIGRNAHYYTRLAAIAMGEVLRKRGLMTCTMYPDDVEWYHRPITEYRLGEALFTLIIYLSSFLPRRMTDGVFYVPEFGKGVNPWARKVLRSAIRREVERGRWLRGEERLEHGLTDTQIDMFGRYLDNYSN</sequence>
<dbReference type="Gene3D" id="3.40.50.720">
    <property type="entry name" value="NAD(P)-binding Rossmann-like Domain"/>
    <property type="match status" value="1"/>
</dbReference>
<evidence type="ECO:0000313" key="2">
    <source>
        <dbReference type="Proteomes" id="UP001432322"/>
    </source>
</evidence>
<comment type="caution">
    <text evidence="1">The sequence shown here is derived from an EMBL/GenBank/DDBJ whole genome shotgun (WGS) entry which is preliminary data.</text>
</comment>
<dbReference type="InterPro" id="IPR036291">
    <property type="entry name" value="NAD(P)-bd_dom_sf"/>
</dbReference>
<keyword evidence="2" id="KW-1185">Reference proteome</keyword>
<feature type="non-terminal residue" evidence="1">
    <location>
        <position position="1"/>
    </location>
</feature>
<dbReference type="EMBL" id="BTSY01000004">
    <property type="protein sequence ID" value="GMT24888.1"/>
    <property type="molecule type" value="Genomic_DNA"/>
</dbReference>
<dbReference type="AlphaFoldDB" id="A0AAV5VZR8"/>
<name>A0AAV5VZR8_9BILA</name>
<reference evidence="1" key="1">
    <citation type="submission" date="2023-10" db="EMBL/GenBank/DDBJ databases">
        <title>Genome assembly of Pristionchus species.</title>
        <authorList>
            <person name="Yoshida K."/>
            <person name="Sommer R.J."/>
        </authorList>
    </citation>
    <scope>NUCLEOTIDE SEQUENCE</scope>
    <source>
        <strain evidence="1">RS5133</strain>
    </source>
</reference>
<accession>A0AAV5VZR8</accession>
<dbReference type="Proteomes" id="UP001432322">
    <property type="component" value="Unassembled WGS sequence"/>
</dbReference>
<gene>
    <name evidence="1" type="ORF">PFISCL1PPCAC_16185</name>
</gene>
<protein>
    <submittedName>
        <fullName evidence="1">Uncharacterized protein</fullName>
    </submittedName>
</protein>
<organism evidence="1 2">
    <name type="scientific">Pristionchus fissidentatus</name>
    <dbReference type="NCBI Taxonomy" id="1538716"/>
    <lineage>
        <taxon>Eukaryota</taxon>
        <taxon>Metazoa</taxon>
        <taxon>Ecdysozoa</taxon>
        <taxon>Nematoda</taxon>
        <taxon>Chromadorea</taxon>
        <taxon>Rhabditida</taxon>
        <taxon>Rhabditina</taxon>
        <taxon>Diplogasteromorpha</taxon>
        <taxon>Diplogasteroidea</taxon>
        <taxon>Neodiplogasteridae</taxon>
        <taxon>Pristionchus</taxon>
    </lineage>
</organism>
<dbReference type="SUPFAM" id="SSF51735">
    <property type="entry name" value="NAD(P)-binding Rossmann-fold domains"/>
    <property type="match status" value="1"/>
</dbReference>
<proteinExistence type="predicted"/>